<comment type="caution">
    <text evidence="1">The sequence shown here is derived from an EMBL/GenBank/DDBJ whole genome shotgun (WGS) entry which is preliminary data.</text>
</comment>
<name>A0A2A4YYG7_9PROT</name>
<dbReference type="Gene3D" id="1.10.472.60">
    <property type="entry name" value="putative protein disulfide isomerase domain"/>
    <property type="match status" value="1"/>
</dbReference>
<evidence type="ECO:0008006" key="2">
    <source>
        <dbReference type="Google" id="ProtNLM"/>
    </source>
</evidence>
<sequence length="216" mass="24507">MSESRDVIYIGDPQCSWCWGIAEEMKKIQTFVTGHDMNFTIIVGGLRVGGGQAWDAEFKDMLRHHWQQVNQRSGQPFDYGLFDLPEFDYDTEPSCRAVVTAKNLIVNSDLTVDSLLDFFVAIQHKFYVGNQDPKQLEFYASICSDLGLDFAEFSKLYQSEDIKGQTTAEFNITRNWGVSGYPTILYTDGKQLYMVSSGFQKADSIIENMQQLIGLA</sequence>
<dbReference type="InterPro" id="IPR036249">
    <property type="entry name" value="Thioredoxin-like_sf"/>
</dbReference>
<dbReference type="CDD" id="cd03025">
    <property type="entry name" value="DsbA_FrnE_like"/>
    <property type="match status" value="1"/>
</dbReference>
<dbReference type="Gene3D" id="3.40.30.10">
    <property type="entry name" value="Glutaredoxin"/>
    <property type="match status" value="1"/>
</dbReference>
<accession>A0A2A4YYG7</accession>
<reference evidence="1" key="2">
    <citation type="journal article" date="2018" name="ISME J.">
        <title>A dynamic microbial community with high functional redundancy inhabits the cold, oxic subseafloor aquifer.</title>
        <authorList>
            <person name="Tully B.J."/>
            <person name="Wheat C.G."/>
            <person name="Glazer B.T."/>
            <person name="Huber J.A."/>
        </authorList>
    </citation>
    <scope>NUCLEOTIDE SEQUENCE</scope>
    <source>
        <strain evidence="1">NORP83</strain>
    </source>
</reference>
<protein>
    <recommendedName>
        <fullName evidence="2">DsbA family protein</fullName>
    </recommendedName>
</protein>
<organism evidence="1">
    <name type="scientific">OCS116 cluster bacterium</name>
    <dbReference type="NCBI Taxonomy" id="2030921"/>
    <lineage>
        <taxon>Bacteria</taxon>
        <taxon>Pseudomonadati</taxon>
        <taxon>Pseudomonadota</taxon>
        <taxon>Alphaproteobacteria</taxon>
        <taxon>OCS116 cluster</taxon>
    </lineage>
</organism>
<evidence type="ECO:0000313" key="1">
    <source>
        <dbReference type="EMBL" id="PCI99529.1"/>
    </source>
</evidence>
<dbReference type="EMBL" id="NVUS01000015">
    <property type="protein sequence ID" value="PCI99529.1"/>
    <property type="molecule type" value="Genomic_DNA"/>
</dbReference>
<gene>
    <name evidence="1" type="ORF">COB13_11485</name>
</gene>
<proteinExistence type="predicted"/>
<dbReference type="SUPFAM" id="SSF52833">
    <property type="entry name" value="Thioredoxin-like"/>
    <property type="match status" value="1"/>
</dbReference>
<reference key="1">
    <citation type="submission" date="2017-08" db="EMBL/GenBank/DDBJ databases">
        <title>A dynamic microbial community with high functional redundancy inhabits the cold, oxic subseafloor aquifer.</title>
        <authorList>
            <person name="Tully B.J."/>
            <person name="Wheat C.G."/>
            <person name="Glazer B.T."/>
            <person name="Huber J.A."/>
        </authorList>
    </citation>
    <scope>NUCLEOTIDE SEQUENCE [LARGE SCALE GENOMIC DNA]</scope>
</reference>
<dbReference type="AlphaFoldDB" id="A0A2A4YYG7"/>
<dbReference type="PANTHER" id="PTHR13887">
    <property type="entry name" value="GLUTATHIONE S-TRANSFERASE KAPPA"/>
    <property type="match status" value="1"/>
</dbReference>
<dbReference type="PANTHER" id="PTHR13887:SF54">
    <property type="entry name" value="DSBA FAMILY PROTEIN"/>
    <property type="match status" value="1"/>
</dbReference>